<dbReference type="RefSeq" id="WP_309800637.1">
    <property type="nucleotide sequence ID" value="NZ_BAAAHY010000006.1"/>
</dbReference>
<evidence type="ECO:0000313" key="4">
    <source>
        <dbReference type="EMBL" id="MDR6271067.1"/>
    </source>
</evidence>
<keyword evidence="1" id="KW-1133">Transmembrane helix</keyword>
<gene>
    <name evidence="4" type="ORF">JOE69_003305</name>
</gene>
<dbReference type="Proteomes" id="UP001185069">
    <property type="component" value="Unassembled WGS sequence"/>
</dbReference>
<dbReference type="Pfam" id="PF17963">
    <property type="entry name" value="Big_9"/>
    <property type="match status" value="1"/>
</dbReference>
<name>A0ABU1JI61_9MICC</name>
<dbReference type="EMBL" id="JAVDQF010000001">
    <property type="protein sequence ID" value="MDR6271067.1"/>
    <property type="molecule type" value="Genomic_DNA"/>
</dbReference>
<evidence type="ECO:0000313" key="5">
    <source>
        <dbReference type="Proteomes" id="UP001185069"/>
    </source>
</evidence>
<comment type="caution">
    <text evidence="4">The sequence shown here is derived from an EMBL/GenBank/DDBJ whole genome shotgun (WGS) entry which is preliminary data.</text>
</comment>
<proteinExistence type="predicted"/>
<keyword evidence="5" id="KW-1185">Reference proteome</keyword>
<evidence type="ECO:0000256" key="1">
    <source>
        <dbReference type="SAM" id="Phobius"/>
    </source>
</evidence>
<dbReference type="Pfam" id="PF13449">
    <property type="entry name" value="Phytase-like"/>
    <property type="match status" value="1"/>
</dbReference>
<accession>A0ABU1JI61</accession>
<organism evidence="4 5">
    <name type="scientific">Arthrobacter russicus</name>
    <dbReference type="NCBI Taxonomy" id="172040"/>
    <lineage>
        <taxon>Bacteria</taxon>
        <taxon>Bacillati</taxon>
        <taxon>Actinomycetota</taxon>
        <taxon>Actinomycetes</taxon>
        <taxon>Micrococcales</taxon>
        <taxon>Micrococcaceae</taxon>
        <taxon>Arthrobacter</taxon>
    </lineage>
</organism>
<protein>
    <recommendedName>
        <fullName evidence="3">Phytase-like domain-containing protein</fullName>
    </recommendedName>
</protein>
<reference evidence="4 5" key="1">
    <citation type="submission" date="2023-07" db="EMBL/GenBank/DDBJ databases">
        <title>Sequencing the genomes of 1000 actinobacteria strains.</title>
        <authorList>
            <person name="Klenk H.-P."/>
        </authorList>
    </citation>
    <scope>NUCLEOTIDE SEQUENCE [LARGE SCALE GENOMIC DNA]</scope>
    <source>
        <strain evidence="4 5">DSM 14555</strain>
    </source>
</reference>
<evidence type="ECO:0000259" key="3">
    <source>
        <dbReference type="Pfam" id="PF13449"/>
    </source>
</evidence>
<feature type="chain" id="PRO_5045252585" description="Phytase-like domain-containing protein" evidence="2">
    <location>
        <begin position="44"/>
        <end position="609"/>
    </location>
</feature>
<feature type="domain" description="Phytase-like" evidence="3">
    <location>
        <begin position="139"/>
        <end position="497"/>
    </location>
</feature>
<keyword evidence="2" id="KW-0732">Signal</keyword>
<dbReference type="PANTHER" id="PTHR37957">
    <property type="entry name" value="BLR7070 PROTEIN"/>
    <property type="match status" value="1"/>
</dbReference>
<sequence length="609" mass="62636">MPVNHSVFAAGRLRKTLDSKGRRVAVIVLSGLLLAASGLPAQAEPPGSAETPDSISTAMNTAVSGNAFAGNPDYQHTVVGHNQPSHGRLAIAPNGDYRYTPEPGYLGPDSFRVDSSDAVQLFQTDLPALASFSSVPITAGGFGSSVAPVPGKPGRVYGLTDRGPNVDGPAKNLKIEAIPDFTPSIGEFQLDQGKAVLLRSIPLKAADGTPMNGQVNSSASTGETIQDLDGRVLPASPYGLDSEGLVAMPDGSFYVSDEYGPFIVHFDATGREIGRMSPFGGGLPAELANRTPNQGMEGLTITPDGKTLVGIMQSALNQPDLAKGVSAKKIAATRIVTIGLADRAVHEYLVLLEDPATTKDAVSEITALSATEFLIDERDGNLQPGGRKLFYRVDISGATDVGPAAQLPGAGYDGGKGGLLLAGKTIEATLGERPTAAAGAALADLGIKPAAKKLSLDLGALVSTLNPSGAFFGHDKIEGVFPFDGGNKLLISNDNDFGIDAVQPGSQNPYVLHPKLLPDGKQDDGEYLVVDLRKLPARPVSKTIDISVTAPATEAPALPPASGTAAATVPVADGEPLAATGVDLWALAAAALLIAAGLAGSGFSRRRKR</sequence>
<dbReference type="PANTHER" id="PTHR37957:SF1">
    <property type="entry name" value="PHYTASE-LIKE DOMAIN-CONTAINING PROTEIN"/>
    <property type="match status" value="1"/>
</dbReference>
<feature type="transmembrane region" description="Helical" evidence="1">
    <location>
        <begin position="584"/>
        <end position="603"/>
    </location>
</feature>
<dbReference type="Gene3D" id="2.60.40.3440">
    <property type="match status" value="1"/>
</dbReference>
<keyword evidence="1" id="KW-0812">Transmembrane</keyword>
<feature type="signal peptide" evidence="2">
    <location>
        <begin position="1"/>
        <end position="43"/>
    </location>
</feature>
<evidence type="ECO:0000256" key="2">
    <source>
        <dbReference type="SAM" id="SignalP"/>
    </source>
</evidence>
<keyword evidence="1" id="KW-0472">Membrane</keyword>
<dbReference type="InterPro" id="IPR027372">
    <property type="entry name" value="Phytase-like_dom"/>
</dbReference>